<feature type="transmembrane region" description="Helical" evidence="1">
    <location>
        <begin position="180"/>
        <end position="199"/>
    </location>
</feature>
<accession>A0A1Y5ED36</accession>
<feature type="transmembrane region" description="Helical" evidence="1">
    <location>
        <begin position="127"/>
        <end position="160"/>
    </location>
</feature>
<dbReference type="EMBL" id="MAAF01000060">
    <property type="protein sequence ID" value="OUR80621.1"/>
    <property type="molecule type" value="Genomic_DNA"/>
</dbReference>
<reference evidence="3" key="1">
    <citation type="journal article" date="2017" name="Proc. Natl. Acad. Sci. U.S.A.">
        <title>Simulation of Deepwater Horizon oil plume reveals substrate specialization within a complex community of hydrocarbon degraders.</title>
        <authorList>
            <person name="Hu P."/>
            <person name="Dubinsky E.A."/>
            <person name="Probst A.J."/>
            <person name="Wang J."/>
            <person name="Sieber C.M.K."/>
            <person name="Tom L.M."/>
            <person name="Gardinali P."/>
            <person name="Banfield J.F."/>
            <person name="Atlas R.M."/>
            <person name="Andersen G.L."/>
        </authorList>
    </citation>
    <scope>NUCLEOTIDE SEQUENCE [LARGE SCALE GENOMIC DNA]</scope>
</reference>
<evidence type="ECO:0000256" key="1">
    <source>
        <dbReference type="SAM" id="Phobius"/>
    </source>
</evidence>
<organism evidence="2 3">
    <name type="scientific">Colwellia psychrerythraea</name>
    <name type="common">Vibrio psychroerythus</name>
    <dbReference type="NCBI Taxonomy" id="28229"/>
    <lineage>
        <taxon>Bacteria</taxon>
        <taxon>Pseudomonadati</taxon>
        <taxon>Pseudomonadota</taxon>
        <taxon>Gammaproteobacteria</taxon>
        <taxon>Alteromonadales</taxon>
        <taxon>Colwelliaceae</taxon>
        <taxon>Colwellia</taxon>
    </lineage>
</organism>
<comment type="caution">
    <text evidence="2">The sequence shown here is derived from an EMBL/GenBank/DDBJ whole genome shotgun (WGS) entry which is preliminary data.</text>
</comment>
<sequence length="301" mass="33750">MNTTIMKASIKKELWEFNGMLTWVPVALASVFILIPLLILILNGVDMQKVMVGLESLTQFQSSDRLSEVFFVSAIALFSPFIAIGFIVQVYYFVTCLFDERRDQSVMFWRSMPVSDKMTIASKVLTGAIVIPVIFFMAATLLMLLILALAVIACAVLSIGFDISLWGMLAGADIVSGVGYIWLTLVPIAIWLLPLYSWLMLASIYANKAPFLWAVLPIVALLVIEAIVVHYLHLSQPFFGHFLVDYFSMTPEHLVEVSVDQDKSRSATLLMLISQIDYRTVLVSAGLLFTTYWLRVNKQES</sequence>
<proteinExistence type="predicted"/>
<keyword evidence="1" id="KW-1133">Transmembrane helix</keyword>
<evidence type="ECO:0000313" key="2">
    <source>
        <dbReference type="EMBL" id="OUR80621.1"/>
    </source>
</evidence>
<name>A0A1Y5ED36_COLPS</name>
<protein>
    <submittedName>
        <fullName evidence="2">ABC transporter permease</fullName>
    </submittedName>
</protein>
<feature type="transmembrane region" description="Helical" evidence="1">
    <location>
        <begin position="211"/>
        <end position="232"/>
    </location>
</feature>
<evidence type="ECO:0000313" key="3">
    <source>
        <dbReference type="Proteomes" id="UP000243053"/>
    </source>
</evidence>
<dbReference type="AlphaFoldDB" id="A0A1Y5ED36"/>
<feature type="transmembrane region" description="Helical" evidence="1">
    <location>
        <begin position="276"/>
        <end position="294"/>
    </location>
</feature>
<feature type="transmembrane region" description="Helical" evidence="1">
    <location>
        <begin position="69"/>
        <end position="94"/>
    </location>
</feature>
<keyword evidence="1" id="KW-0472">Membrane</keyword>
<gene>
    <name evidence="2" type="ORF">A9Q75_10395</name>
</gene>
<keyword evidence="1" id="KW-0812">Transmembrane</keyword>
<feature type="transmembrane region" description="Helical" evidence="1">
    <location>
        <begin position="21"/>
        <end position="42"/>
    </location>
</feature>
<dbReference type="Proteomes" id="UP000243053">
    <property type="component" value="Unassembled WGS sequence"/>
</dbReference>